<evidence type="ECO:0000313" key="14">
    <source>
        <dbReference type="Proteomes" id="UP001281614"/>
    </source>
</evidence>
<proteinExistence type="predicted"/>
<evidence type="ECO:0000259" key="11">
    <source>
        <dbReference type="Pfam" id="PF08740"/>
    </source>
</evidence>
<evidence type="ECO:0000256" key="8">
    <source>
        <dbReference type="ARBA" id="ARBA00023128"/>
    </source>
</evidence>
<evidence type="ECO:0000256" key="10">
    <source>
        <dbReference type="ARBA" id="ARBA00048778"/>
    </source>
</evidence>
<evidence type="ECO:0000256" key="4">
    <source>
        <dbReference type="ARBA" id="ARBA00022741"/>
    </source>
</evidence>
<keyword evidence="3" id="KW-0812">Transmembrane</keyword>
<evidence type="ECO:0000256" key="7">
    <source>
        <dbReference type="ARBA" id="ARBA00022989"/>
    </source>
</evidence>
<dbReference type="InterPro" id="IPR014851">
    <property type="entry name" value="BCS1_N"/>
</dbReference>
<gene>
    <name evidence="13" type="ORF">CKAH01_15069</name>
</gene>
<dbReference type="GO" id="GO:0005524">
    <property type="term" value="F:ATP binding"/>
    <property type="evidence" value="ECO:0007669"/>
    <property type="project" value="UniProtKB-KW"/>
</dbReference>
<keyword evidence="9" id="KW-0472">Membrane</keyword>
<evidence type="ECO:0000313" key="13">
    <source>
        <dbReference type="EMBL" id="KAK2769702.1"/>
    </source>
</evidence>
<keyword evidence="14" id="KW-1185">Reference proteome</keyword>
<dbReference type="Pfam" id="PF08740">
    <property type="entry name" value="BCS1_N"/>
    <property type="match status" value="1"/>
</dbReference>
<evidence type="ECO:0000256" key="2">
    <source>
        <dbReference type="ARBA" id="ARBA00004370"/>
    </source>
</evidence>
<accession>A0AAD9YLV5</accession>
<keyword evidence="8" id="KW-0496">Mitochondrion</keyword>
<keyword evidence="7" id="KW-1133">Transmembrane helix</keyword>
<sequence length="347" mass="38421">MYHTDPSYPDVKLWIGQHTKLSRHQHLEAATDKRTWTMPMGVLPDAKTSLGRVVFTPSKSAEFMFKNHLLSITQERSASKSGESKSGIRVSKRGQDVEIIQEFFQQICGKAHHPIGTVELYHATVRSKEPRWVQSSAPSRTIDSVVFDERILQNAEGFFSTLATHFKKPVYQLGLNSSEITDSHLYTLFHDIPGDCILLLEDAQVTGLALKKSATYATLLSLLDGLGAQEGRLLIMTTNDQDESQFDEALTRPGRIDHKFKFGNADAACLRRLFLSLTDNASNVGIGKLAEDFARMVPEGMFSPAAVRGFLLEHPDPEKALELVEDWVASSSGSIDSGEKGLKADDS</sequence>
<keyword evidence="5" id="KW-0378">Hydrolase</keyword>
<evidence type="ECO:0000256" key="1">
    <source>
        <dbReference type="ARBA" id="ARBA00004173"/>
    </source>
</evidence>
<evidence type="ECO:0008006" key="15">
    <source>
        <dbReference type="Google" id="ProtNLM"/>
    </source>
</evidence>
<evidence type="ECO:0000256" key="6">
    <source>
        <dbReference type="ARBA" id="ARBA00022840"/>
    </source>
</evidence>
<dbReference type="PANTHER" id="PTHR23070">
    <property type="entry name" value="BCS1 AAA-TYPE ATPASE"/>
    <property type="match status" value="1"/>
</dbReference>
<dbReference type="InterPro" id="IPR027417">
    <property type="entry name" value="P-loop_NTPase"/>
</dbReference>
<reference evidence="13" key="1">
    <citation type="submission" date="2023-02" db="EMBL/GenBank/DDBJ databases">
        <title>Colletotrichum kahawae CIFC_Que2 genome sequencing and assembly.</title>
        <authorList>
            <person name="Baroncelli R."/>
        </authorList>
    </citation>
    <scope>NUCLEOTIDE SEQUENCE</scope>
    <source>
        <strain evidence="13">CIFC_Que2</strain>
    </source>
</reference>
<dbReference type="EMBL" id="VYYT01000107">
    <property type="protein sequence ID" value="KAK2769702.1"/>
    <property type="molecule type" value="Genomic_DNA"/>
</dbReference>
<keyword evidence="4" id="KW-0547">Nucleotide-binding</keyword>
<organism evidence="13 14">
    <name type="scientific">Colletotrichum kahawae</name>
    <name type="common">Coffee berry disease fungus</name>
    <dbReference type="NCBI Taxonomy" id="34407"/>
    <lineage>
        <taxon>Eukaryota</taxon>
        <taxon>Fungi</taxon>
        <taxon>Dikarya</taxon>
        <taxon>Ascomycota</taxon>
        <taxon>Pezizomycotina</taxon>
        <taxon>Sordariomycetes</taxon>
        <taxon>Hypocreomycetidae</taxon>
        <taxon>Glomerellales</taxon>
        <taxon>Glomerellaceae</taxon>
        <taxon>Colletotrichum</taxon>
        <taxon>Colletotrichum gloeosporioides species complex</taxon>
    </lineage>
</organism>
<name>A0AAD9YLV5_COLKA</name>
<dbReference type="SUPFAM" id="SSF52540">
    <property type="entry name" value="P-loop containing nucleoside triphosphate hydrolases"/>
    <property type="match status" value="1"/>
</dbReference>
<dbReference type="Proteomes" id="UP001281614">
    <property type="component" value="Unassembled WGS sequence"/>
</dbReference>
<evidence type="ECO:0000256" key="9">
    <source>
        <dbReference type="ARBA" id="ARBA00023136"/>
    </source>
</evidence>
<comment type="subcellular location">
    <subcellularLocation>
        <location evidence="2">Membrane</location>
    </subcellularLocation>
    <subcellularLocation>
        <location evidence="1">Mitochondrion</location>
    </subcellularLocation>
</comment>
<evidence type="ECO:0000256" key="3">
    <source>
        <dbReference type="ARBA" id="ARBA00022692"/>
    </source>
</evidence>
<comment type="caution">
    <text evidence="13">The sequence shown here is derived from an EMBL/GenBank/DDBJ whole genome shotgun (WGS) entry which is preliminary data.</text>
</comment>
<dbReference type="GO" id="GO:0016020">
    <property type="term" value="C:membrane"/>
    <property type="evidence" value="ECO:0007669"/>
    <property type="project" value="UniProtKB-SubCell"/>
</dbReference>
<protein>
    <recommendedName>
        <fullName evidence="15">ATPase AAA-type core domain-containing protein</fullName>
    </recommendedName>
</protein>
<comment type="catalytic activity">
    <reaction evidence="10">
        <text>ATP + H2O = ADP + phosphate + H(+)</text>
        <dbReference type="Rhea" id="RHEA:13065"/>
        <dbReference type="ChEBI" id="CHEBI:15377"/>
        <dbReference type="ChEBI" id="CHEBI:15378"/>
        <dbReference type="ChEBI" id="CHEBI:30616"/>
        <dbReference type="ChEBI" id="CHEBI:43474"/>
        <dbReference type="ChEBI" id="CHEBI:456216"/>
    </reaction>
    <physiologicalReaction direction="left-to-right" evidence="10">
        <dbReference type="Rhea" id="RHEA:13066"/>
    </physiologicalReaction>
</comment>
<feature type="domain" description="Mitochondrial chaperone BCS1-like ATPase lid" evidence="12">
    <location>
        <begin position="274"/>
        <end position="325"/>
    </location>
</feature>
<dbReference type="AlphaFoldDB" id="A0AAD9YLV5"/>
<feature type="domain" description="BCS1 N-terminal" evidence="11">
    <location>
        <begin position="4"/>
        <end position="145"/>
    </location>
</feature>
<dbReference type="InterPro" id="IPR050747">
    <property type="entry name" value="Mitochondrial_chaperone_BCS1"/>
</dbReference>
<dbReference type="GO" id="GO:0016787">
    <property type="term" value="F:hydrolase activity"/>
    <property type="evidence" value="ECO:0007669"/>
    <property type="project" value="UniProtKB-KW"/>
</dbReference>
<evidence type="ECO:0000256" key="5">
    <source>
        <dbReference type="ARBA" id="ARBA00022801"/>
    </source>
</evidence>
<evidence type="ECO:0000259" key="12">
    <source>
        <dbReference type="Pfam" id="PF25426"/>
    </source>
</evidence>
<dbReference type="GO" id="GO:0005739">
    <property type="term" value="C:mitochondrion"/>
    <property type="evidence" value="ECO:0007669"/>
    <property type="project" value="UniProtKB-SubCell"/>
</dbReference>
<dbReference type="Gene3D" id="3.40.50.300">
    <property type="entry name" value="P-loop containing nucleotide triphosphate hydrolases"/>
    <property type="match status" value="1"/>
</dbReference>
<keyword evidence="6" id="KW-0067">ATP-binding</keyword>
<dbReference type="InterPro" id="IPR057495">
    <property type="entry name" value="AAA_lid_BCS1"/>
</dbReference>
<dbReference type="Pfam" id="PF25426">
    <property type="entry name" value="AAA_lid_BCS1"/>
    <property type="match status" value="1"/>
</dbReference>